<sequence length="37" mass="4196">MKGLIIIPNKLHTINLQITRRHHAACMAATGEHMFNI</sequence>
<organism evidence="1 2">
    <name type="scientific">Gossypium arboreum</name>
    <name type="common">Tree cotton</name>
    <name type="synonym">Gossypium nanking</name>
    <dbReference type="NCBI Taxonomy" id="29729"/>
    <lineage>
        <taxon>Eukaryota</taxon>
        <taxon>Viridiplantae</taxon>
        <taxon>Streptophyta</taxon>
        <taxon>Embryophyta</taxon>
        <taxon>Tracheophyta</taxon>
        <taxon>Spermatophyta</taxon>
        <taxon>Magnoliopsida</taxon>
        <taxon>eudicotyledons</taxon>
        <taxon>Gunneridae</taxon>
        <taxon>Pentapetalae</taxon>
        <taxon>rosids</taxon>
        <taxon>malvids</taxon>
        <taxon>Malvales</taxon>
        <taxon>Malvaceae</taxon>
        <taxon>Malvoideae</taxon>
        <taxon>Gossypium</taxon>
    </lineage>
</organism>
<name>A0A0B0MJG9_GOSAR</name>
<protein>
    <submittedName>
        <fullName evidence="1">Uncharacterized protein</fullName>
    </submittedName>
</protein>
<evidence type="ECO:0000313" key="2">
    <source>
        <dbReference type="Proteomes" id="UP000032142"/>
    </source>
</evidence>
<comment type="caution">
    <text evidence="1">The sequence shown here is derived from an EMBL/GenBank/DDBJ whole genome shotgun (WGS) entry which is preliminary data.</text>
</comment>
<accession>A0A0B0MJG9</accession>
<dbReference type="AlphaFoldDB" id="A0A0B0MJG9"/>
<dbReference type="Proteomes" id="UP000032142">
    <property type="component" value="Unassembled WGS sequence"/>
</dbReference>
<evidence type="ECO:0000313" key="1">
    <source>
        <dbReference type="EMBL" id="KHG00910.1"/>
    </source>
</evidence>
<reference evidence="2" key="1">
    <citation type="submission" date="2014-09" db="EMBL/GenBank/DDBJ databases">
        <authorList>
            <person name="Mudge J."/>
            <person name="Ramaraj T."/>
            <person name="Lindquist I.E."/>
            <person name="Bharti A.K."/>
            <person name="Sundararajan A."/>
            <person name="Cameron C.T."/>
            <person name="Woodward J.E."/>
            <person name="May G.D."/>
            <person name="Brubaker C."/>
            <person name="Broadhvest J."/>
            <person name="Wilkins T.A."/>
        </authorList>
    </citation>
    <scope>NUCLEOTIDE SEQUENCE</scope>
    <source>
        <strain evidence="2">cv. AKA8401</strain>
    </source>
</reference>
<keyword evidence="2" id="KW-1185">Reference proteome</keyword>
<proteinExistence type="predicted"/>
<dbReference type="EMBL" id="JRRC01156898">
    <property type="protein sequence ID" value="KHG00910.1"/>
    <property type="molecule type" value="Genomic_DNA"/>
</dbReference>
<gene>
    <name evidence="1" type="ORF">F383_04803</name>
</gene>